<organism evidence="1 2">
    <name type="scientific">Mesobacillus maritimus</name>
    <dbReference type="NCBI Taxonomy" id="1643336"/>
    <lineage>
        <taxon>Bacteria</taxon>
        <taxon>Bacillati</taxon>
        <taxon>Bacillota</taxon>
        <taxon>Bacilli</taxon>
        <taxon>Bacillales</taxon>
        <taxon>Bacillaceae</taxon>
        <taxon>Mesobacillus</taxon>
    </lineage>
</organism>
<name>A0ABS7KAU6_9BACI</name>
<evidence type="ECO:0000313" key="2">
    <source>
        <dbReference type="Proteomes" id="UP000769780"/>
    </source>
</evidence>
<sequence length="132" mass="14268">MDGVRSEKGEEKEKKELIQSLEKGIAVCQWIQAGAVFTEAILLTRLYFLNGESSAEQKILAGIWTQTIGQLIEAHGVTKQINNLNEISLLQAQKLTVTGDILQSLGSGLQAIGGEEVLISDGIGNMFESIIP</sequence>
<dbReference type="InterPro" id="IPR054224">
    <property type="entry name" value="DUF6944"/>
</dbReference>
<dbReference type="Pfam" id="PF22116">
    <property type="entry name" value="DUF6944"/>
    <property type="match status" value="1"/>
</dbReference>
<dbReference type="RefSeq" id="WP_221875597.1">
    <property type="nucleotide sequence ID" value="NZ_JACWFH010000036.1"/>
</dbReference>
<dbReference type="Proteomes" id="UP000769780">
    <property type="component" value="Unassembled WGS sequence"/>
</dbReference>
<protein>
    <submittedName>
        <fullName evidence="1">Uncharacterized protein</fullName>
    </submittedName>
</protein>
<dbReference type="EMBL" id="JACWFH010000036">
    <property type="protein sequence ID" value="MBY0099377.1"/>
    <property type="molecule type" value="Genomic_DNA"/>
</dbReference>
<comment type="caution">
    <text evidence="1">The sequence shown here is derived from an EMBL/GenBank/DDBJ whole genome shotgun (WGS) entry which is preliminary data.</text>
</comment>
<reference evidence="1 2" key="1">
    <citation type="submission" date="2020-07" db="EMBL/GenBank/DDBJ databases">
        <title>Fungal Genomes of the International Space Station.</title>
        <authorList>
            <person name="Seuylemezian A."/>
            <person name="Singh N.K."/>
            <person name="Wood J."/>
            <person name="Venkateswaran K."/>
        </authorList>
    </citation>
    <scope>NUCLEOTIDE SEQUENCE [LARGE SCALE GENOMIC DNA]</scope>
    <source>
        <strain evidence="1 2">PL-B2</strain>
    </source>
</reference>
<gene>
    <name evidence="1" type="ORF">H0185_21655</name>
</gene>
<proteinExistence type="predicted"/>
<keyword evidence="2" id="KW-1185">Reference proteome</keyword>
<evidence type="ECO:0000313" key="1">
    <source>
        <dbReference type="EMBL" id="MBY0099377.1"/>
    </source>
</evidence>
<accession>A0ABS7KAU6</accession>